<gene>
    <name evidence="3" type="ORF">Q5H94_03960</name>
</gene>
<feature type="signal peptide" evidence="2">
    <location>
        <begin position="1"/>
        <end position="18"/>
    </location>
</feature>
<protein>
    <recommendedName>
        <fullName evidence="5">Argininosuccinate lyase</fullName>
    </recommendedName>
</protein>
<feature type="compositionally biased region" description="Basic and acidic residues" evidence="1">
    <location>
        <begin position="57"/>
        <end position="73"/>
    </location>
</feature>
<dbReference type="Proteomes" id="UP001176468">
    <property type="component" value="Unassembled WGS sequence"/>
</dbReference>
<keyword evidence="4" id="KW-1185">Reference proteome</keyword>
<accession>A0ABT8ZV64</accession>
<feature type="compositionally biased region" description="Low complexity" evidence="1">
    <location>
        <begin position="32"/>
        <end position="50"/>
    </location>
</feature>
<sequence>MKKHLAALAAVLALNACGSVTSLKPAQGQSLPVAPYGATATPTPTELLTPDNQARPQRSEDLLRKSESRRGDDFDLPPPN</sequence>
<evidence type="ECO:0000313" key="4">
    <source>
        <dbReference type="Proteomes" id="UP001176468"/>
    </source>
</evidence>
<comment type="caution">
    <text evidence="3">The sequence shown here is derived from an EMBL/GenBank/DDBJ whole genome shotgun (WGS) entry which is preliminary data.</text>
</comment>
<name>A0ABT8ZV64_9SPHN</name>
<evidence type="ECO:0000313" key="3">
    <source>
        <dbReference type="EMBL" id="MDO7841468.1"/>
    </source>
</evidence>
<organism evidence="3 4">
    <name type="scientific">Sphingomonas immobilis</name>
    <dbReference type="NCBI Taxonomy" id="3063997"/>
    <lineage>
        <taxon>Bacteria</taxon>
        <taxon>Pseudomonadati</taxon>
        <taxon>Pseudomonadota</taxon>
        <taxon>Alphaproteobacteria</taxon>
        <taxon>Sphingomonadales</taxon>
        <taxon>Sphingomonadaceae</taxon>
        <taxon>Sphingomonas</taxon>
    </lineage>
</organism>
<feature type="region of interest" description="Disordered" evidence="1">
    <location>
        <begin position="25"/>
        <end position="80"/>
    </location>
</feature>
<keyword evidence="2" id="KW-0732">Signal</keyword>
<proteinExistence type="predicted"/>
<evidence type="ECO:0000256" key="1">
    <source>
        <dbReference type="SAM" id="MobiDB-lite"/>
    </source>
</evidence>
<dbReference type="EMBL" id="JAUQSZ010000002">
    <property type="protein sequence ID" value="MDO7841468.1"/>
    <property type="molecule type" value="Genomic_DNA"/>
</dbReference>
<evidence type="ECO:0008006" key="5">
    <source>
        <dbReference type="Google" id="ProtNLM"/>
    </source>
</evidence>
<reference evidence="3" key="1">
    <citation type="submission" date="2023-07" db="EMBL/GenBank/DDBJ databases">
        <authorList>
            <person name="Kim M.K."/>
        </authorList>
    </citation>
    <scope>NUCLEOTIDE SEQUENCE</scope>
    <source>
        <strain evidence="3">CA1-15</strain>
    </source>
</reference>
<feature type="chain" id="PRO_5046199739" description="Argininosuccinate lyase" evidence="2">
    <location>
        <begin position="19"/>
        <end position="80"/>
    </location>
</feature>
<evidence type="ECO:0000256" key="2">
    <source>
        <dbReference type="SAM" id="SignalP"/>
    </source>
</evidence>
<dbReference type="RefSeq" id="WP_304559924.1">
    <property type="nucleotide sequence ID" value="NZ_JAUQSZ010000002.1"/>
</dbReference>